<dbReference type="HOGENOM" id="CLU_053595_0_2_9"/>
<dbReference type="InterPro" id="IPR002915">
    <property type="entry name" value="DeoC/FbaB/LacD_aldolase"/>
</dbReference>
<keyword evidence="2" id="KW-0704">Schiff base</keyword>
<organism evidence="4 5">
    <name type="scientific">Pseudoramibacter alactolyticus ATCC 23263</name>
    <dbReference type="NCBI Taxonomy" id="887929"/>
    <lineage>
        <taxon>Bacteria</taxon>
        <taxon>Bacillati</taxon>
        <taxon>Bacillota</taxon>
        <taxon>Clostridia</taxon>
        <taxon>Eubacteriales</taxon>
        <taxon>Eubacteriaceae</taxon>
        <taxon>Pseudoramibacter</taxon>
    </lineage>
</organism>
<keyword evidence="1" id="KW-0963">Cytoplasm</keyword>
<evidence type="ECO:0000256" key="1">
    <source>
        <dbReference type="ARBA" id="ARBA00022490"/>
    </source>
</evidence>
<keyword evidence="4" id="KW-0456">Lyase</keyword>
<reference evidence="4 5" key="1">
    <citation type="submission" date="2010-12" db="EMBL/GenBank/DDBJ databases">
        <authorList>
            <person name="Muzny D."/>
            <person name="Qin X."/>
            <person name="Deng J."/>
            <person name="Jiang H."/>
            <person name="Liu Y."/>
            <person name="Qu J."/>
            <person name="Song X.-Z."/>
            <person name="Zhang L."/>
            <person name="Thornton R."/>
            <person name="Coyle M."/>
            <person name="Francisco L."/>
            <person name="Jackson L."/>
            <person name="Javaid M."/>
            <person name="Korchina V."/>
            <person name="Kovar C."/>
            <person name="Mata R."/>
            <person name="Mathew T."/>
            <person name="Ngo R."/>
            <person name="Nguyen L."/>
            <person name="Nguyen N."/>
            <person name="Okwuonu G."/>
            <person name="Ongeri F."/>
            <person name="Pham C."/>
            <person name="Simmons D."/>
            <person name="Wilczek-Boney K."/>
            <person name="Hale W."/>
            <person name="Jakkamsetti A."/>
            <person name="Pham P."/>
            <person name="Ruth R."/>
            <person name="San Lucas F."/>
            <person name="Warren J."/>
            <person name="Zhang J."/>
            <person name="Zhao Z."/>
            <person name="Zhou C."/>
            <person name="Zhu D."/>
            <person name="Lee S."/>
            <person name="Bess C."/>
            <person name="Blankenburg K."/>
            <person name="Forbes L."/>
            <person name="Fu Q."/>
            <person name="Gubbala S."/>
            <person name="Hirani K."/>
            <person name="Jayaseelan J.C."/>
            <person name="Lara F."/>
            <person name="Munidasa M."/>
            <person name="Palculict T."/>
            <person name="Patil S."/>
            <person name="Pu L.-L."/>
            <person name="Saada N."/>
            <person name="Tang L."/>
            <person name="Weissenberger G."/>
            <person name="Zhu Y."/>
            <person name="Hemphill L."/>
            <person name="Shang Y."/>
            <person name="Youmans B."/>
            <person name="Ayvaz T."/>
            <person name="Ross M."/>
            <person name="Santibanez J."/>
            <person name="Aqrawi P."/>
            <person name="Gross S."/>
            <person name="Joshi V."/>
            <person name="Fowler G."/>
            <person name="Nazareth L."/>
            <person name="Reid J."/>
            <person name="Worley K."/>
            <person name="Petrosino J."/>
            <person name="Highlander S."/>
            <person name="Gibbs R."/>
        </authorList>
    </citation>
    <scope>NUCLEOTIDE SEQUENCE [LARGE SCALE GENOMIC DNA]</scope>
    <source>
        <strain evidence="4 5">ATCC 23263</strain>
    </source>
</reference>
<dbReference type="InterPro" id="IPR013785">
    <property type="entry name" value="Aldolase_TIM"/>
</dbReference>
<dbReference type="EMBL" id="AEQN01000016">
    <property type="protein sequence ID" value="EFV01693.1"/>
    <property type="molecule type" value="Genomic_DNA"/>
</dbReference>
<dbReference type="SUPFAM" id="SSF51569">
    <property type="entry name" value="Aldolase"/>
    <property type="match status" value="1"/>
</dbReference>
<dbReference type="Pfam" id="PF01791">
    <property type="entry name" value="DeoC"/>
    <property type="match status" value="1"/>
</dbReference>
<evidence type="ECO:0000256" key="2">
    <source>
        <dbReference type="ARBA" id="ARBA00023270"/>
    </source>
</evidence>
<proteinExistence type="predicted"/>
<dbReference type="EC" id="4.1.2.4" evidence="3"/>
<name>E6MGF3_9FIRM</name>
<protein>
    <recommendedName>
        <fullName evidence="3">Deoxyribose-phosphate aldolase</fullName>
        <ecNumber evidence="3">4.1.2.4</ecNumber>
    </recommendedName>
</protein>
<dbReference type="GO" id="GO:0004139">
    <property type="term" value="F:deoxyribose-phosphate aldolase activity"/>
    <property type="evidence" value="ECO:0007669"/>
    <property type="project" value="UniProtKB-UniRule"/>
</dbReference>
<comment type="caution">
    <text evidence="4">The sequence shown here is derived from an EMBL/GenBank/DDBJ whole genome shotgun (WGS) entry which is preliminary data.</text>
</comment>
<dbReference type="PANTHER" id="PTHR10889:SF1">
    <property type="entry name" value="DEOXYRIBOSE-PHOSPHATE ALDOLASE"/>
    <property type="match status" value="1"/>
</dbReference>
<accession>E6MGF3</accession>
<dbReference type="Gene3D" id="3.20.20.70">
    <property type="entry name" value="Aldolase class I"/>
    <property type="match status" value="1"/>
</dbReference>
<dbReference type="PANTHER" id="PTHR10889">
    <property type="entry name" value="DEOXYRIBOSE-PHOSPHATE ALDOLASE"/>
    <property type="match status" value="1"/>
</dbReference>
<evidence type="ECO:0000313" key="5">
    <source>
        <dbReference type="Proteomes" id="UP000004754"/>
    </source>
</evidence>
<dbReference type="AlphaFoldDB" id="E6MGF3"/>
<dbReference type="STRING" id="887929.HMP0721_1086"/>
<evidence type="ECO:0000313" key="4">
    <source>
        <dbReference type="EMBL" id="EFV01693.1"/>
    </source>
</evidence>
<gene>
    <name evidence="4" type="primary">deoC</name>
    <name evidence="4" type="ORF">HMP0721_1086</name>
</gene>
<dbReference type="eggNOG" id="COG0274">
    <property type="taxonomic scope" value="Bacteria"/>
</dbReference>
<dbReference type="GO" id="GO:0009264">
    <property type="term" value="P:deoxyribonucleotide catabolic process"/>
    <property type="evidence" value="ECO:0007669"/>
    <property type="project" value="UniProtKB-UniRule"/>
</dbReference>
<dbReference type="GO" id="GO:0016052">
    <property type="term" value="P:carbohydrate catabolic process"/>
    <property type="evidence" value="ECO:0007669"/>
    <property type="project" value="TreeGrafter"/>
</dbReference>
<evidence type="ECO:0000256" key="3">
    <source>
        <dbReference type="NCBIfam" id="TIGR00126"/>
    </source>
</evidence>
<keyword evidence="5" id="KW-1185">Reference proteome</keyword>
<dbReference type="Proteomes" id="UP000004754">
    <property type="component" value="Unassembled WGS sequence"/>
</dbReference>
<dbReference type="InterPro" id="IPR011343">
    <property type="entry name" value="DeoC"/>
</dbReference>
<dbReference type="SMART" id="SM01133">
    <property type="entry name" value="DeoC"/>
    <property type="match status" value="1"/>
</dbReference>
<dbReference type="GO" id="GO:0005737">
    <property type="term" value="C:cytoplasm"/>
    <property type="evidence" value="ECO:0007669"/>
    <property type="project" value="InterPro"/>
</dbReference>
<sequence length="255" mass="28247">MSKIGFYERRRRKTMVDLSKYTKDNIGKLFDYSVLPKNTDEKDIRQGCRDAVKYNCAAFYASSPFWLPVMKEELKGSDVLPAAAINFPFGSSTPSVKAFETEEAIKLGARSVDTVMNIGALKDGKYDVIKEELRLFKEAAEDALTKYILEVAFLTDEEISIACELVAEIGIDYAKTASGQFDGPSMDQFLIMKQTLENTDIKLKVAGVKFPRPQNAYCFIMAGAELIGTRAAPEIIDALDKMRAIGIVPEYAGAS</sequence>
<dbReference type="NCBIfam" id="TIGR00126">
    <property type="entry name" value="deoC"/>
    <property type="match status" value="1"/>
</dbReference>